<keyword evidence="1" id="KW-0472">Membrane</keyword>
<dbReference type="Proteomes" id="UP000242770">
    <property type="component" value="Unassembled WGS sequence"/>
</dbReference>
<proteinExistence type="predicted"/>
<dbReference type="AlphaFoldDB" id="A0A0F7SCX5"/>
<feature type="transmembrane region" description="Helical" evidence="1">
    <location>
        <begin position="29"/>
        <end position="62"/>
    </location>
</feature>
<dbReference type="EMBL" id="CCFA01004392">
    <property type="protein sequence ID" value="CDW99245.1"/>
    <property type="molecule type" value="Genomic_DNA"/>
</dbReference>
<evidence type="ECO:0000313" key="2">
    <source>
        <dbReference type="EMBL" id="CDW99245.1"/>
    </source>
</evidence>
<keyword evidence="3" id="KW-1185">Reference proteome</keyword>
<keyword evidence="1" id="KW-1133">Transmembrane helix</keyword>
<evidence type="ECO:0000256" key="1">
    <source>
        <dbReference type="SAM" id="Phobius"/>
    </source>
</evidence>
<evidence type="ECO:0000313" key="3">
    <source>
        <dbReference type="Proteomes" id="UP000242770"/>
    </source>
</evidence>
<sequence>MWAVGFTIISPQTLPGPPWHFTNVQVGLSFIAAAVGALIGLFAGAYALLPHTVLLSIGLVLYGIGYSNKMKWSVGVIGGIGIYYVCVAAAGAILQTYIIESFVTKAVHGIALFNFAIVTAVLTPVTLAILLVFGAKLRHAQKMVSTA</sequence>
<keyword evidence="1" id="KW-0812">Transmembrane</keyword>
<accession>A0A0F7SCX5</accession>
<gene>
    <name evidence="2" type="primary">SSCI72820.1</name>
</gene>
<dbReference type="STRING" id="49012.A0A0F7SCX5"/>
<organism evidence="2 3">
    <name type="scientific">Sporisorium scitamineum</name>
    <dbReference type="NCBI Taxonomy" id="49012"/>
    <lineage>
        <taxon>Eukaryota</taxon>
        <taxon>Fungi</taxon>
        <taxon>Dikarya</taxon>
        <taxon>Basidiomycota</taxon>
        <taxon>Ustilaginomycotina</taxon>
        <taxon>Ustilaginomycetes</taxon>
        <taxon>Ustilaginales</taxon>
        <taxon>Ustilaginaceae</taxon>
        <taxon>Sporisorium</taxon>
    </lineage>
</organism>
<feature type="transmembrane region" description="Helical" evidence="1">
    <location>
        <begin position="110"/>
        <end position="133"/>
    </location>
</feature>
<name>A0A0F7SCX5_9BASI</name>
<reference evidence="3" key="1">
    <citation type="submission" date="2014-06" db="EMBL/GenBank/DDBJ databases">
        <authorList>
            <person name="Berkman P.J."/>
        </authorList>
    </citation>
    <scope>NUCLEOTIDE SEQUENCE [LARGE SCALE GENOMIC DNA]</scope>
</reference>
<feature type="transmembrane region" description="Helical" evidence="1">
    <location>
        <begin position="74"/>
        <end position="98"/>
    </location>
</feature>
<protein>
    <submittedName>
        <fullName evidence="2">Uncharacterized protein</fullName>
    </submittedName>
</protein>